<name>A0ACD5V9V8_AVESA</name>
<reference evidence="1" key="1">
    <citation type="submission" date="2021-05" db="EMBL/GenBank/DDBJ databases">
        <authorList>
            <person name="Scholz U."/>
            <person name="Mascher M."/>
            <person name="Fiebig A."/>
        </authorList>
    </citation>
    <scope>NUCLEOTIDE SEQUENCE [LARGE SCALE GENOMIC DNA]</scope>
</reference>
<dbReference type="EnsemblPlants" id="AVESA.00010b.r2.2DG0390820.1">
    <property type="protein sequence ID" value="AVESA.00010b.r2.2DG0390820.1.CDS"/>
    <property type="gene ID" value="AVESA.00010b.r2.2DG0390820"/>
</dbReference>
<reference evidence="1" key="2">
    <citation type="submission" date="2025-09" db="UniProtKB">
        <authorList>
            <consortium name="EnsemblPlants"/>
        </authorList>
    </citation>
    <scope>IDENTIFICATION</scope>
</reference>
<keyword evidence="2" id="KW-1185">Reference proteome</keyword>
<accession>A0ACD5V9V8</accession>
<dbReference type="Proteomes" id="UP001732700">
    <property type="component" value="Chromosome 2D"/>
</dbReference>
<sequence>MFCDECVGSLSRCEEERETLLLGFARELFGMVDMEGEEEEKQRKRPVVVVGLTRRHVTGSGSPPPSSPPPPDSNRNESEGGDHTAEFRRKKGKTKPKAPLKWRSTNSDMNHRNGEAEGSDGDRADDEDTVLSSLAAAGSGFRSPISSRKGVRTPGIGKVAGGCDAVDPPVPRKLRSAINKRAGRTVSPRHVKKRRHLSAISAQIFLMDHETRFDETRISNPFTQEEQVLADTLLALSQNAPLSVPTAEEMGKGEDMSSIDVASTSCSKGAMKQDNKMIVLPIDDDEVIIQPARVDQQVEQTGSVLQENPDLNAPHNNIILHSPKDSQIQDLSLGLVTTSSDPSKASSNNTTRKQPKVHFDGSLTLTNPRKSEAPHWLVNCSKPGFLVHDRTKDGNNSVQEFTPPVQTPIPSTSEGYSTNPSSSTSGLLTKSVTGTSKANATENNPKLSLSKNGEPTKKWKKSMNHVYVSHLIQAHLDKEKASQNLVKPEEISRSHISMPPSGSIMNKSKAHFDATHPIQQSHPTHQSGFRDAAAGRQKMVSSSHILNLPTSAGFSGAQYVQYLHPQMVAHRGQAPYPYPHHLPCSRGNLAPTMTVQQQMQQYMCNPGYGPHPGPPASSAAMKHQQFVPTPQQQQQMWQFHFSQYHQPRPSEGGPPVSWQNSRLQDMASSSLRPILAPRPPPAMMPQPPPQMELLCAPYHGSGGGGRGPPQLRLI</sequence>
<evidence type="ECO:0000313" key="1">
    <source>
        <dbReference type="EnsemblPlants" id="AVESA.00010b.r2.2DG0390820.1.CDS"/>
    </source>
</evidence>
<proteinExistence type="predicted"/>
<evidence type="ECO:0000313" key="2">
    <source>
        <dbReference type="Proteomes" id="UP001732700"/>
    </source>
</evidence>
<protein>
    <submittedName>
        <fullName evidence="1">Uncharacterized protein</fullName>
    </submittedName>
</protein>
<organism evidence="1 2">
    <name type="scientific">Avena sativa</name>
    <name type="common">Oat</name>
    <dbReference type="NCBI Taxonomy" id="4498"/>
    <lineage>
        <taxon>Eukaryota</taxon>
        <taxon>Viridiplantae</taxon>
        <taxon>Streptophyta</taxon>
        <taxon>Embryophyta</taxon>
        <taxon>Tracheophyta</taxon>
        <taxon>Spermatophyta</taxon>
        <taxon>Magnoliopsida</taxon>
        <taxon>Liliopsida</taxon>
        <taxon>Poales</taxon>
        <taxon>Poaceae</taxon>
        <taxon>BOP clade</taxon>
        <taxon>Pooideae</taxon>
        <taxon>Poodae</taxon>
        <taxon>Poeae</taxon>
        <taxon>Poeae Chloroplast Group 1 (Aveneae type)</taxon>
        <taxon>Aveninae</taxon>
        <taxon>Avena</taxon>
    </lineage>
</organism>